<dbReference type="GO" id="GO:0005549">
    <property type="term" value="F:odorant binding"/>
    <property type="evidence" value="ECO:0007669"/>
    <property type="project" value="InterPro"/>
</dbReference>
<evidence type="ECO:0000256" key="8">
    <source>
        <dbReference type="ARBA" id="ARBA00023170"/>
    </source>
</evidence>
<evidence type="ECO:0000256" key="6">
    <source>
        <dbReference type="ARBA" id="ARBA00022989"/>
    </source>
</evidence>
<comment type="subcellular location">
    <subcellularLocation>
        <location evidence="1">Cell membrane</location>
        <topology evidence="1">Multi-pass membrane protein</topology>
    </subcellularLocation>
</comment>
<keyword evidence="2" id="KW-1003">Cell membrane</keyword>
<dbReference type="PANTHER" id="PTHR21137:SF35">
    <property type="entry name" value="ODORANT RECEPTOR 19A-RELATED"/>
    <property type="match status" value="1"/>
</dbReference>
<feature type="transmembrane region" description="Helical" evidence="10">
    <location>
        <begin position="177"/>
        <end position="195"/>
    </location>
</feature>
<keyword evidence="12" id="KW-1185">Reference proteome</keyword>
<feature type="transmembrane region" description="Helical" evidence="10">
    <location>
        <begin position="144"/>
        <end position="165"/>
    </location>
</feature>
<protein>
    <submittedName>
        <fullName evidence="11">Uncharacterized protein</fullName>
    </submittedName>
</protein>
<keyword evidence="9" id="KW-0807">Transducer</keyword>
<keyword evidence="6 10" id="KW-1133">Transmembrane helix</keyword>
<keyword evidence="4 10" id="KW-0812">Transmembrane</keyword>
<name>A0A151I7U6_9HYME</name>
<dbReference type="GO" id="GO:0004984">
    <property type="term" value="F:olfactory receptor activity"/>
    <property type="evidence" value="ECO:0007669"/>
    <property type="project" value="InterPro"/>
</dbReference>
<accession>A0A151I7U6</accession>
<keyword evidence="5" id="KW-0552">Olfaction</keyword>
<sequence length="562" mass="65901">MSIYIMAPLTVPILDFLVPLNTSRSYIYLFNVDYSFDREIYYYPVLVHTYITIIMAVTAMVLNDTSYISLTQHACALFAAIGHRLENLTLINLKKSALVKDVKVIYNKCESNNDDIIYREMIRLLWKHQLSLEYVNLVESIFKMYSLTIIMMNFIGMSLIGIQILTLLKNNRKTEMLIYIGILIGGFIHLFILSYPGQEIMDHSTDLFHKAYNMLWYKTSRRTTQLLSILLYRCIVPCTLTAAVRQPKVGEMQSAVNRYYNINKVLLSKLGGWPTQSKFLKILLPTIMMSFVFSIGFLEFVRLSETWKTITEDCECFIMLIITFGAYCKLFTIVFKNKNIEHLLSLIDYHWHVFTHSLEIQIMHEYAIIGRKMTISYAVMIYSLMSLYMLIPVTPQLLDRFIPLNKSRPYKYLFDIDYSFDREVYYYPVLLHSYLTTVLTMSLMIITDTSYISFAQHACSLFAAVGHRLENLVSERSSEKSNRYFIEDMKDVICNKSKSRDYDDETYRELVLLLRKHQLSIEYVRLLNSLFEMYSFMLLFVTIIVMSLLGIQVSVLWYTLPM</sequence>
<dbReference type="PANTHER" id="PTHR21137">
    <property type="entry name" value="ODORANT RECEPTOR"/>
    <property type="match status" value="1"/>
</dbReference>
<dbReference type="STRING" id="456900.A0A151I7U6"/>
<dbReference type="Pfam" id="PF02949">
    <property type="entry name" value="7tm_6"/>
    <property type="match status" value="2"/>
</dbReference>
<evidence type="ECO:0000256" key="3">
    <source>
        <dbReference type="ARBA" id="ARBA00022606"/>
    </source>
</evidence>
<evidence type="ECO:0000256" key="10">
    <source>
        <dbReference type="SAM" id="Phobius"/>
    </source>
</evidence>
<dbReference type="EMBL" id="KQ978397">
    <property type="protein sequence ID" value="KYM94204.1"/>
    <property type="molecule type" value="Genomic_DNA"/>
</dbReference>
<reference evidence="11 12" key="1">
    <citation type="submission" date="2016-03" db="EMBL/GenBank/DDBJ databases">
        <title>Cyphomyrmex costatus WGS genome.</title>
        <authorList>
            <person name="Nygaard S."/>
            <person name="Hu H."/>
            <person name="Boomsma J."/>
            <person name="Zhang G."/>
        </authorList>
    </citation>
    <scope>NUCLEOTIDE SEQUENCE [LARGE SCALE GENOMIC DNA]</scope>
    <source>
        <strain evidence="11">MS0001</strain>
        <tissue evidence="11">Whole body</tissue>
    </source>
</reference>
<evidence type="ECO:0000256" key="2">
    <source>
        <dbReference type="ARBA" id="ARBA00022475"/>
    </source>
</evidence>
<keyword evidence="3" id="KW-0716">Sensory transduction</keyword>
<dbReference type="Proteomes" id="UP000078542">
    <property type="component" value="Unassembled WGS sequence"/>
</dbReference>
<feature type="transmembrane region" description="Helical" evidence="10">
    <location>
        <begin position="425"/>
        <end position="446"/>
    </location>
</feature>
<feature type="transmembrane region" description="Helical" evidence="10">
    <location>
        <begin position="373"/>
        <end position="391"/>
    </location>
</feature>
<feature type="transmembrane region" description="Helical" evidence="10">
    <location>
        <begin position="279"/>
        <end position="297"/>
    </location>
</feature>
<feature type="transmembrane region" description="Helical" evidence="10">
    <location>
        <begin position="317"/>
        <end position="335"/>
    </location>
</feature>
<keyword evidence="7 10" id="KW-0472">Membrane</keyword>
<keyword evidence="8" id="KW-0675">Receptor</keyword>
<feature type="transmembrane region" description="Helical" evidence="10">
    <location>
        <begin position="536"/>
        <end position="560"/>
    </location>
</feature>
<gene>
    <name evidence="11" type="ORF">ALC62_15159</name>
</gene>
<dbReference type="GO" id="GO:0007165">
    <property type="term" value="P:signal transduction"/>
    <property type="evidence" value="ECO:0007669"/>
    <property type="project" value="UniProtKB-KW"/>
</dbReference>
<evidence type="ECO:0000256" key="4">
    <source>
        <dbReference type="ARBA" id="ARBA00022692"/>
    </source>
</evidence>
<evidence type="ECO:0000256" key="1">
    <source>
        <dbReference type="ARBA" id="ARBA00004651"/>
    </source>
</evidence>
<dbReference type="AlphaFoldDB" id="A0A151I7U6"/>
<evidence type="ECO:0000313" key="12">
    <source>
        <dbReference type="Proteomes" id="UP000078542"/>
    </source>
</evidence>
<evidence type="ECO:0000313" key="11">
    <source>
        <dbReference type="EMBL" id="KYM94204.1"/>
    </source>
</evidence>
<feature type="transmembrane region" description="Helical" evidence="10">
    <location>
        <begin position="40"/>
        <end position="62"/>
    </location>
</feature>
<evidence type="ECO:0000256" key="9">
    <source>
        <dbReference type="ARBA" id="ARBA00023224"/>
    </source>
</evidence>
<organism evidence="11 12">
    <name type="scientific">Cyphomyrmex costatus</name>
    <dbReference type="NCBI Taxonomy" id="456900"/>
    <lineage>
        <taxon>Eukaryota</taxon>
        <taxon>Metazoa</taxon>
        <taxon>Ecdysozoa</taxon>
        <taxon>Arthropoda</taxon>
        <taxon>Hexapoda</taxon>
        <taxon>Insecta</taxon>
        <taxon>Pterygota</taxon>
        <taxon>Neoptera</taxon>
        <taxon>Endopterygota</taxon>
        <taxon>Hymenoptera</taxon>
        <taxon>Apocrita</taxon>
        <taxon>Aculeata</taxon>
        <taxon>Formicoidea</taxon>
        <taxon>Formicidae</taxon>
        <taxon>Myrmicinae</taxon>
        <taxon>Cyphomyrmex</taxon>
    </lineage>
</organism>
<dbReference type="InterPro" id="IPR004117">
    <property type="entry name" value="7tm6_olfct_rcpt"/>
</dbReference>
<dbReference type="GO" id="GO:0005886">
    <property type="term" value="C:plasma membrane"/>
    <property type="evidence" value="ECO:0007669"/>
    <property type="project" value="UniProtKB-SubCell"/>
</dbReference>
<proteinExistence type="predicted"/>
<evidence type="ECO:0000256" key="7">
    <source>
        <dbReference type="ARBA" id="ARBA00023136"/>
    </source>
</evidence>
<evidence type="ECO:0000256" key="5">
    <source>
        <dbReference type="ARBA" id="ARBA00022725"/>
    </source>
</evidence>